<evidence type="ECO:0000313" key="3">
    <source>
        <dbReference type="Proteomes" id="UP000443843"/>
    </source>
</evidence>
<proteinExistence type="predicted"/>
<evidence type="ECO:0000313" key="2">
    <source>
        <dbReference type="EMBL" id="MWB78909.1"/>
    </source>
</evidence>
<dbReference type="AlphaFoldDB" id="A0A844WGA4"/>
<feature type="region of interest" description="Disordered" evidence="1">
    <location>
        <begin position="49"/>
        <end position="72"/>
    </location>
</feature>
<accession>A0A844WGA4</accession>
<protein>
    <submittedName>
        <fullName evidence="2">4-oxalocrotonate tautomerase</fullName>
    </submittedName>
</protein>
<dbReference type="EMBL" id="WNXQ01000007">
    <property type="protein sequence ID" value="MWB78909.1"/>
    <property type="molecule type" value="Genomic_DNA"/>
</dbReference>
<dbReference type="RefSeq" id="WP_160383122.1">
    <property type="nucleotide sequence ID" value="NZ_WNXQ01000007.1"/>
</dbReference>
<comment type="caution">
    <text evidence="2">The sequence shown here is derived from an EMBL/GenBank/DDBJ whole genome shotgun (WGS) entry which is preliminary data.</text>
</comment>
<dbReference type="Proteomes" id="UP000443843">
    <property type="component" value="Unassembled WGS sequence"/>
</dbReference>
<organism evidence="2 3">
    <name type="scientific">Pseudooceanicola pacificus</name>
    <dbReference type="NCBI Taxonomy" id="2676438"/>
    <lineage>
        <taxon>Bacteria</taxon>
        <taxon>Pseudomonadati</taxon>
        <taxon>Pseudomonadota</taxon>
        <taxon>Alphaproteobacteria</taxon>
        <taxon>Rhodobacterales</taxon>
        <taxon>Paracoccaceae</taxon>
        <taxon>Pseudooceanicola</taxon>
    </lineage>
</organism>
<keyword evidence="3" id="KW-1185">Reference proteome</keyword>
<sequence length="72" mass="7602">MPLIDIHVLGGGFDDTEKARIMRETARACGLVAGPRIWDTPPARMREVKSASRGGADPARASARALTLKSGA</sequence>
<evidence type="ECO:0000256" key="1">
    <source>
        <dbReference type="SAM" id="MobiDB-lite"/>
    </source>
</evidence>
<name>A0A844WGA4_9RHOB</name>
<gene>
    <name evidence="2" type="ORF">GLS40_12790</name>
</gene>
<reference evidence="2 3" key="1">
    <citation type="submission" date="2019-11" db="EMBL/GenBank/DDBJ databases">
        <title>Pseudooceanicola pacifica sp. nov., isolated from deep-sea sediment of the Pacific Ocean.</title>
        <authorList>
            <person name="Lyu L."/>
        </authorList>
    </citation>
    <scope>NUCLEOTIDE SEQUENCE [LARGE SCALE GENOMIC DNA]</scope>
    <source>
        <strain evidence="2 3">216_PA32_1</strain>
    </source>
</reference>